<dbReference type="PANTHER" id="PTHR22928">
    <property type="entry name" value="TELOMERE-ASSOCIATED PROTEIN RIF1"/>
    <property type="match status" value="1"/>
</dbReference>
<sequence>MEAAETQLARALAALTEREFPLSRGTEQRLDAYLQLEELQRLEDTEVSVLQLQRHLAPLLSELRFDLQHNTLRDVLHAALCCLSYFMHHRSLAASFSDDQVTFFLGELIRRLFSTLDRNTYKMCLWCLIMQNFPVERHHFLPHTVEGLVQAVVNPFKSRAIEVQALKGLHLLLVKYPEQLGVNRTVLSIYIRPIASRLSSNDTSTRTQARLVLEEASKHAAKWSQETLEMVHDCTEEYVLSVMKLHMDRGHQKDAMYLWKLTLILLRSRLSTCLEKLNQILYVPEKCMKDKDAAVRLMAMHAWAGIVDIFHDCQNWLFNKAVVSLLAWPIKFCLEHERLLNVVDAAFLSWQNIVSIAVQDFNFYCKAQQQYVEAGQQQFVPEWKFWFGELVIGPLLTLMTKRIYTEDSSSIELELKQFIDFARRIWKLEVRESGKSKSDPCWSGSSSSAIGIGSVVDGCVTTKQQDNVCGLIPKGGQTGDPVCITSELIGIAFLFEDICKAMSSLIKISDESNNEVSKRYACDLAMTTWMGVCQRVLSGRERARGMRREDTSQTSILSLRLARMAIEFSFGILTLRSASAATPAPSGVAAPTQQSGKNIEDKAVVSSSVGFGVKWQLRLLIPLVSDISFSGELQAVILHPKCKIFDHVTQRMGYLKKEYAQCAMVLEKWNSSEGVDGLQIDFSAKSNVLAYLVLNLLFEYAIFVDDMQNNYESITESMLASMKIVLKNLMLSTKVGSHQEVKGLDAVSRYGEEFIRVADELVVSVESKRPSMLDELASVCKNLTEHTSESQQNTSLLLDLHQPCENSGAVARATASTTSVHSDASDAEEKSAGNAIDQTEYLTASFDATTSSSCLRSGEILTIPCARPVEQSPASIIDEQPKLQRDSQLAPYQSSDESCDPKGAVTTPQKSGDYGQKDAESPSMKASLMRPFEPQLASPKLTAEGARHLNLIASQCIYPDLVECTEQIASLYRHVPISFRPFFSFYKIRTIGDLSALPVEKVKTFGLKEPVNIVRRALDDFNERKVRMKSLAGSPFRQRCVSATASPAISTPSPHKSSKRPFLVDGGAISPLTIETREHKRAKRSLVLKNAEDGEEKQESEGTHRKPELIDKVTLCLRSGDTGKIQITRHGHDDSLSQMKPSDKIDTKKHVQEKMDSYTLQLLQHLRRSAYYMDKLVAEEVSIQSGEESLQTNIATASDVITNYHEAHDLVARLASQLQIAAETSSKRCRKLLAKYAPT</sequence>
<evidence type="ECO:0000256" key="4">
    <source>
        <dbReference type="ARBA" id="ARBA00022895"/>
    </source>
</evidence>
<dbReference type="AlphaFoldDB" id="A0AAV0T2E4"/>
<dbReference type="SUPFAM" id="SSF48371">
    <property type="entry name" value="ARM repeat"/>
    <property type="match status" value="1"/>
</dbReference>
<feature type="compositionally biased region" description="Polar residues" evidence="7">
    <location>
        <begin position="886"/>
        <end position="896"/>
    </location>
</feature>
<evidence type="ECO:0000256" key="6">
    <source>
        <dbReference type="ARBA" id="ARBA00023306"/>
    </source>
</evidence>
<keyword evidence="6" id="KW-0131">Cell cycle</keyword>
<dbReference type="GO" id="GO:0005634">
    <property type="term" value="C:nucleus"/>
    <property type="evidence" value="ECO:0007669"/>
    <property type="project" value="UniProtKB-SubCell"/>
</dbReference>
<protein>
    <recommendedName>
        <fullName evidence="8">Telomere-associated protein Rif1 N-terminal domain-containing protein</fullName>
    </recommendedName>
</protein>
<evidence type="ECO:0000256" key="2">
    <source>
        <dbReference type="ARBA" id="ARBA00004574"/>
    </source>
</evidence>
<keyword evidence="5" id="KW-0539">Nucleus</keyword>
<accession>A0AAV0T2E4</accession>
<dbReference type="Pfam" id="PF12231">
    <property type="entry name" value="Rif1_N"/>
    <property type="match status" value="1"/>
</dbReference>
<dbReference type="InterPro" id="IPR022031">
    <property type="entry name" value="Rif1_N"/>
</dbReference>
<dbReference type="EMBL" id="CANTFK010000289">
    <property type="protein sequence ID" value="CAI5712824.1"/>
    <property type="molecule type" value="Genomic_DNA"/>
</dbReference>
<feature type="domain" description="Telomere-associated protein Rif1 N-terminal" evidence="8">
    <location>
        <begin position="27"/>
        <end position="338"/>
    </location>
</feature>
<comment type="caution">
    <text evidence="9">The sequence shown here is derived from an EMBL/GenBank/DDBJ whole genome shotgun (WGS) entry which is preliminary data.</text>
</comment>
<proteinExistence type="predicted"/>
<feature type="region of interest" description="Disordered" evidence="7">
    <location>
        <begin position="809"/>
        <end position="833"/>
    </location>
</feature>
<evidence type="ECO:0000256" key="3">
    <source>
        <dbReference type="ARBA" id="ARBA00022454"/>
    </source>
</evidence>
<evidence type="ECO:0000313" key="10">
    <source>
        <dbReference type="Proteomes" id="UP001159659"/>
    </source>
</evidence>
<name>A0AAV0T2E4_9STRA</name>
<keyword evidence="4" id="KW-0779">Telomere</keyword>
<feature type="region of interest" description="Disordered" evidence="7">
    <location>
        <begin position="1087"/>
        <end position="1107"/>
    </location>
</feature>
<reference evidence="9" key="1">
    <citation type="submission" date="2022-12" db="EMBL/GenBank/DDBJ databases">
        <authorList>
            <person name="Webb A."/>
        </authorList>
    </citation>
    <scope>NUCLEOTIDE SEQUENCE</scope>
    <source>
        <strain evidence="9">Pf2</strain>
    </source>
</reference>
<keyword evidence="3" id="KW-0158">Chromosome</keyword>
<dbReference type="InterPro" id="IPR016024">
    <property type="entry name" value="ARM-type_fold"/>
</dbReference>
<dbReference type="GO" id="GO:0000723">
    <property type="term" value="P:telomere maintenance"/>
    <property type="evidence" value="ECO:0007669"/>
    <property type="project" value="TreeGrafter"/>
</dbReference>
<dbReference type="GO" id="GO:0000781">
    <property type="term" value="C:chromosome, telomeric region"/>
    <property type="evidence" value="ECO:0007669"/>
    <property type="project" value="UniProtKB-SubCell"/>
</dbReference>
<evidence type="ECO:0000256" key="7">
    <source>
        <dbReference type="SAM" id="MobiDB-lite"/>
    </source>
</evidence>
<evidence type="ECO:0000313" key="9">
    <source>
        <dbReference type="EMBL" id="CAI5712824.1"/>
    </source>
</evidence>
<evidence type="ECO:0000256" key="5">
    <source>
        <dbReference type="ARBA" id="ARBA00023242"/>
    </source>
</evidence>
<evidence type="ECO:0000256" key="1">
    <source>
        <dbReference type="ARBA" id="ARBA00004123"/>
    </source>
</evidence>
<gene>
    <name evidence="9" type="ORF">PFR002_LOCUS2627</name>
</gene>
<comment type="subcellular location">
    <subcellularLocation>
        <location evidence="2">Chromosome</location>
        <location evidence="2">Telomere</location>
    </subcellularLocation>
    <subcellularLocation>
        <location evidence="1">Nucleus</location>
    </subcellularLocation>
</comment>
<evidence type="ECO:0000259" key="8">
    <source>
        <dbReference type="Pfam" id="PF12231"/>
    </source>
</evidence>
<dbReference type="Proteomes" id="UP001159659">
    <property type="component" value="Unassembled WGS sequence"/>
</dbReference>
<organism evidence="9 10">
    <name type="scientific">Peronospora farinosa</name>
    <dbReference type="NCBI Taxonomy" id="134698"/>
    <lineage>
        <taxon>Eukaryota</taxon>
        <taxon>Sar</taxon>
        <taxon>Stramenopiles</taxon>
        <taxon>Oomycota</taxon>
        <taxon>Peronosporomycetes</taxon>
        <taxon>Peronosporales</taxon>
        <taxon>Peronosporaceae</taxon>
        <taxon>Peronospora</taxon>
    </lineage>
</organism>
<feature type="compositionally biased region" description="Low complexity" evidence="7">
    <location>
        <begin position="809"/>
        <end position="822"/>
    </location>
</feature>
<feature type="region of interest" description="Disordered" evidence="7">
    <location>
        <begin position="876"/>
        <end position="925"/>
    </location>
</feature>
<dbReference type="PANTHER" id="PTHR22928:SF3">
    <property type="entry name" value="TELOMERE-ASSOCIATED PROTEIN RIF1"/>
    <property type="match status" value="1"/>
</dbReference>
<feature type="compositionally biased region" description="Basic and acidic residues" evidence="7">
    <location>
        <begin position="1097"/>
        <end position="1107"/>
    </location>
</feature>